<name>A0A2P2IQQ2_RHIMU</name>
<sequence length="81" mass="8982">MFPTRRANSLTMQASWGRSVAIVCWLGNGSQPVTRSLNQDLEAAVKEAPFSSKGMMRSLTCKVPIVPMAATYMVKFDKKEQ</sequence>
<accession>A0A2P2IQQ2</accession>
<evidence type="ECO:0000313" key="1">
    <source>
        <dbReference type="EMBL" id="MBW83544.1"/>
    </source>
</evidence>
<reference evidence="1" key="1">
    <citation type="submission" date="2018-02" db="EMBL/GenBank/DDBJ databases">
        <title>Rhizophora mucronata_Transcriptome.</title>
        <authorList>
            <person name="Meera S.P."/>
            <person name="Sreeshan A."/>
            <person name="Augustine A."/>
        </authorList>
    </citation>
    <scope>NUCLEOTIDE SEQUENCE</scope>
    <source>
        <tissue evidence="1">Leaf</tissue>
    </source>
</reference>
<dbReference type="EMBL" id="GGEC01003061">
    <property type="protein sequence ID" value="MBW83544.1"/>
    <property type="molecule type" value="Transcribed_RNA"/>
</dbReference>
<dbReference type="AlphaFoldDB" id="A0A2P2IQQ2"/>
<organism evidence="1">
    <name type="scientific">Rhizophora mucronata</name>
    <name type="common">Asiatic mangrove</name>
    <dbReference type="NCBI Taxonomy" id="61149"/>
    <lineage>
        <taxon>Eukaryota</taxon>
        <taxon>Viridiplantae</taxon>
        <taxon>Streptophyta</taxon>
        <taxon>Embryophyta</taxon>
        <taxon>Tracheophyta</taxon>
        <taxon>Spermatophyta</taxon>
        <taxon>Magnoliopsida</taxon>
        <taxon>eudicotyledons</taxon>
        <taxon>Gunneridae</taxon>
        <taxon>Pentapetalae</taxon>
        <taxon>rosids</taxon>
        <taxon>fabids</taxon>
        <taxon>Malpighiales</taxon>
        <taxon>Rhizophoraceae</taxon>
        <taxon>Rhizophora</taxon>
    </lineage>
</organism>
<proteinExistence type="predicted"/>
<protein>
    <submittedName>
        <fullName evidence="1">Uncharacterized protein</fullName>
    </submittedName>
</protein>